<dbReference type="RefSeq" id="WP_067544816.1">
    <property type="nucleotide sequence ID" value="NZ_CP012836.1"/>
</dbReference>
<evidence type="ECO:0008006" key="3">
    <source>
        <dbReference type="Google" id="ProtNLM"/>
    </source>
</evidence>
<reference evidence="1 2" key="2">
    <citation type="journal article" date="2016" name="Genome Announc.">
        <title>Complete Genome Sequence of Algoriphagus sp. Strain M8-2, Isolated from a Brackish Lake.</title>
        <authorList>
            <person name="Muraguchi Y."/>
            <person name="Kushimoto K."/>
            <person name="Ohtsubo Y."/>
            <person name="Suzuki T."/>
            <person name="Dohra H."/>
            <person name="Kimbara K."/>
            <person name="Shintani M."/>
        </authorList>
    </citation>
    <scope>NUCLEOTIDE SEQUENCE [LARGE SCALE GENOMIC DNA]</scope>
    <source>
        <strain evidence="1 2">M8-2</strain>
    </source>
</reference>
<dbReference type="OrthoDB" id="5526158at2"/>
<dbReference type="STRING" id="1727163.AO498_06200"/>
<sequence>MKTNWIYLVFLVAFITSCELFDGNDKQYQLDEIEQLEKEIIALSESVSCTNSSEWKFTAMGSKACGGPTRYIAFHQSLESKFMDLVNQYTKLQAEYNQKNNVFSDCMFVSPPKSVTCEAGKAILVY</sequence>
<gene>
    <name evidence="1" type="ORF">AO498_06200</name>
</gene>
<dbReference type="PROSITE" id="PS51257">
    <property type="entry name" value="PROKAR_LIPOPROTEIN"/>
    <property type="match status" value="1"/>
</dbReference>
<evidence type="ECO:0000313" key="1">
    <source>
        <dbReference type="EMBL" id="AMQ55997.1"/>
    </source>
</evidence>
<accession>A0A142ELJ2</accession>
<dbReference type="EMBL" id="CP012836">
    <property type="protein sequence ID" value="AMQ55997.1"/>
    <property type="molecule type" value="Genomic_DNA"/>
</dbReference>
<dbReference type="PATRIC" id="fig|1727163.4.peg.1288"/>
<protein>
    <recommendedName>
        <fullName evidence="3">Lipoprotein</fullName>
    </recommendedName>
</protein>
<name>A0A142ELJ2_9BACT</name>
<reference evidence="2" key="1">
    <citation type="submission" date="2015-09" db="EMBL/GenBank/DDBJ databases">
        <title>Complete sequence of Algoriphagus sp. M8-2.</title>
        <authorList>
            <person name="Shintani M."/>
        </authorList>
    </citation>
    <scope>NUCLEOTIDE SEQUENCE [LARGE SCALE GENOMIC DNA]</scope>
    <source>
        <strain evidence="2">M8-2</strain>
    </source>
</reference>
<proteinExistence type="predicted"/>
<dbReference type="KEGG" id="alm:AO498_06200"/>
<dbReference type="AlphaFoldDB" id="A0A142ELJ2"/>
<organism evidence="1 2">
    <name type="scientific">Algoriphagus sanaruensis</name>
    <dbReference type="NCBI Taxonomy" id="1727163"/>
    <lineage>
        <taxon>Bacteria</taxon>
        <taxon>Pseudomonadati</taxon>
        <taxon>Bacteroidota</taxon>
        <taxon>Cytophagia</taxon>
        <taxon>Cytophagales</taxon>
        <taxon>Cyclobacteriaceae</taxon>
        <taxon>Algoriphagus</taxon>
    </lineage>
</organism>
<dbReference type="Proteomes" id="UP000073816">
    <property type="component" value="Chromosome"/>
</dbReference>
<evidence type="ECO:0000313" key="2">
    <source>
        <dbReference type="Proteomes" id="UP000073816"/>
    </source>
</evidence>
<keyword evidence="2" id="KW-1185">Reference proteome</keyword>